<name>A0A2B7YN93_FUSNP</name>
<gene>
    <name evidence="4" type="ORF">RN96_05220</name>
</gene>
<evidence type="ECO:0000313" key="5">
    <source>
        <dbReference type="Proteomes" id="UP000222862"/>
    </source>
</evidence>
<dbReference type="EMBL" id="NJGI01000001">
    <property type="protein sequence ID" value="PGH22529.1"/>
    <property type="molecule type" value="Genomic_DNA"/>
</dbReference>
<sequence length="411" mass="48838">MFVYLYTNKILLWFTVALLFIGMITVTIILYMFVLSIIEKKRDKKREKEIENLKNTLSPYEFESTQLNAINKYFNFEEYIYSEDYVKVTKTFKDYYGFTHFVGEKWYFSCAYFLPYEDGYTLYISKNKIDINAIYLQNREETQKNICSNPEEYFEIIEQGRFKRYISKFKNMIFVKGGKYKASFTDVKQEVFDIEVSKYLVTQDLWQEIMGNNPSYFKGNKKPVECISWWDCLEFCNKLSEKYNLKPVYDLSQKDKEIFKIIHLDGEIVEESKSNFKNTEGFRLPTELEWEWFASGGQKAIDEKTFNCKYSGSNKIDEVAWYAKNFCCEDEETKGTHIVGIKKVNQLGLYGCTGNVWEWCFDIKSSIEKESRRLRGGSWYNANFDCTVLGRFFNEAKNLNYSIGFRIVRTI</sequence>
<comment type="caution">
    <text evidence="4">The sequence shown here is derived from an EMBL/GenBank/DDBJ whole genome shotgun (WGS) entry which is preliminary data.</text>
</comment>
<accession>A0A2B7YN93</accession>
<feature type="domain" description="Sulfatase-modifying factor enzyme-like" evidence="2">
    <location>
        <begin position="181"/>
        <end position="409"/>
    </location>
</feature>
<reference evidence="4 5" key="1">
    <citation type="submission" date="2017-06" db="EMBL/GenBank/DDBJ databases">
        <title>Genome sequencing of Fusobacterium nucleatum subsp. polymorphum KCOM 1232 (=ChDC F37).</title>
        <authorList>
            <person name="Kook J.-K."/>
            <person name="Park S.-N."/>
            <person name="Lim Y.K."/>
            <person name="Roh H."/>
        </authorList>
    </citation>
    <scope>NUCLEOTIDE SEQUENCE [LARGE SCALE GENOMIC DNA]</scope>
    <source>
        <strain evidence="5">KCOM 1232 ( ChDC F37)</strain>
    </source>
</reference>
<dbReference type="AlphaFoldDB" id="A0A2B7YN93"/>
<evidence type="ECO:0008006" key="6">
    <source>
        <dbReference type="Google" id="ProtNLM"/>
    </source>
</evidence>
<evidence type="ECO:0000256" key="1">
    <source>
        <dbReference type="SAM" id="Phobius"/>
    </source>
</evidence>
<evidence type="ECO:0000313" key="4">
    <source>
        <dbReference type="EMBL" id="PGH22529.1"/>
    </source>
</evidence>
<dbReference type="Gene3D" id="3.90.1580.10">
    <property type="entry name" value="paralog of FGE (formylglycine-generating enzyme)"/>
    <property type="match status" value="1"/>
</dbReference>
<dbReference type="InterPro" id="IPR042095">
    <property type="entry name" value="SUMF_sf"/>
</dbReference>
<evidence type="ECO:0000259" key="3">
    <source>
        <dbReference type="Pfam" id="PF12208"/>
    </source>
</evidence>
<evidence type="ECO:0000259" key="2">
    <source>
        <dbReference type="Pfam" id="PF03781"/>
    </source>
</evidence>
<keyword evidence="1" id="KW-0472">Membrane</keyword>
<dbReference type="Pfam" id="PF12208">
    <property type="entry name" value="DUF3601"/>
    <property type="match status" value="1"/>
</dbReference>
<dbReference type="InterPro" id="IPR016187">
    <property type="entry name" value="CTDL_fold"/>
</dbReference>
<organism evidence="4 5">
    <name type="scientific">Fusobacterium nucleatum subsp. polymorphum</name>
    <name type="common">Fusobacterium polymorphum</name>
    <dbReference type="NCBI Taxonomy" id="76857"/>
    <lineage>
        <taxon>Bacteria</taxon>
        <taxon>Fusobacteriati</taxon>
        <taxon>Fusobacteriota</taxon>
        <taxon>Fusobacteriia</taxon>
        <taxon>Fusobacteriales</taxon>
        <taxon>Fusobacteriaceae</taxon>
        <taxon>Fusobacterium</taxon>
    </lineage>
</organism>
<keyword evidence="1" id="KW-1133">Transmembrane helix</keyword>
<dbReference type="PANTHER" id="PTHR23150:SF19">
    <property type="entry name" value="FORMYLGLYCINE-GENERATING ENZYME"/>
    <property type="match status" value="1"/>
</dbReference>
<dbReference type="STRING" id="76857.RO02_04310"/>
<feature type="transmembrane region" description="Helical" evidence="1">
    <location>
        <begin position="12"/>
        <end position="38"/>
    </location>
</feature>
<dbReference type="GO" id="GO:0120147">
    <property type="term" value="F:formylglycine-generating oxidase activity"/>
    <property type="evidence" value="ECO:0007669"/>
    <property type="project" value="TreeGrafter"/>
</dbReference>
<dbReference type="Pfam" id="PF03781">
    <property type="entry name" value="FGE-sulfatase"/>
    <property type="match status" value="1"/>
</dbReference>
<protein>
    <recommendedName>
        <fullName evidence="6">Sulfatase-modifying factor enzyme domain-containing protein</fullName>
    </recommendedName>
</protein>
<feature type="domain" description="DUF3601" evidence="3">
    <location>
        <begin position="77"/>
        <end position="155"/>
    </location>
</feature>
<keyword evidence="1" id="KW-0812">Transmembrane</keyword>
<dbReference type="InterPro" id="IPR022020">
    <property type="entry name" value="DUF3601"/>
</dbReference>
<dbReference type="Gene3D" id="2.30.30.350">
    <property type="entry name" value="mobile metagenome of vibrio cholerae. Integron cassette protein vch_cass4"/>
    <property type="match status" value="1"/>
</dbReference>
<dbReference type="SUPFAM" id="SSF56436">
    <property type="entry name" value="C-type lectin-like"/>
    <property type="match status" value="1"/>
</dbReference>
<dbReference type="Proteomes" id="UP000222862">
    <property type="component" value="Unassembled WGS sequence"/>
</dbReference>
<proteinExistence type="predicted"/>
<dbReference type="InterPro" id="IPR005532">
    <property type="entry name" value="SUMF_dom"/>
</dbReference>
<dbReference type="InterPro" id="IPR051043">
    <property type="entry name" value="Sulfatase_Mod_Factor_Kinase"/>
</dbReference>
<dbReference type="PANTHER" id="PTHR23150">
    <property type="entry name" value="SULFATASE MODIFYING FACTOR 1, 2"/>
    <property type="match status" value="1"/>
</dbReference>